<evidence type="ECO:0000313" key="1">
    <source>
        <dbReference type="EMBL" id="CAF4612972.1"/>
    </source>
</evidence>
<reference evidence="1" key="1">
    <citation type="submission" date="2021-02" db="EMBL/GenBank/DDBJ databases">
        <authorList>
            <person name="Nowell W R."/>
        </authorList>
    </citation>
    <scope>NUCLEOTIDE SEQUENCE</scope>
</reference>
<dbReference type="EMBL" id="CAJOBC010131082">
    <property type="protein sequence ID" value="CAF4612972.1"/>
    <property type="molecule type" value="Genomic_DNA"/>
</dbReference>
<comment type="caution">
    <text evidence="1">The sequence shown here is derived from an EMBL/GenBank/DDBJ whole genome shotgun (WGS) entry which is preliminary data.</text>
</comment>
<proteinExistence type="predicted"/>
<organism evidence="1 2">
    <name type="scientific">Didymodactylos carnosus</name>
    <dbReference type="NCBI Taxonomy" id="1234261"/>
    <lineage>
        <taxon>Eukaryota</taxon>
        <taxon>Metazoa</taxon>
        <taxon>Spiralia</taxon>
        <taxon>Gnathifera</taxon>
        <taxon>Rotifera</taxon>
        <taxon>Eurotatoria</taxon>
        <taxon>Bdelloidea</taxon>
        <taxon>Philodinida</taxon>
        <taxon>Philodinidae</taxon>
        <taxon>Didymodactylos</taxon>
    </lineage>
</organism>
<gene>
    <name evidence="1" type="ORF">SRO942_LOCUS49264</name>
</gene>
<accession>A0A8S2Z9G7</accession>
<feature type="non-terminal residue" evidence="1">
    <location>
        <position position="1"/>
    </location>
</feature>
<name>A0A8S2Z9G7_9BILA</name>
<dbReference type="Proteomes" id="UP000681722">
    <property type="component" value="Unassembled WGS sequence"/>
</dbReference>
<evidence type="ECO:0000313" key="2">
    <source>
        <dbReference type="Proteomes" id="UP000681722"/>
    </source>
</evidence>
<dbReference type="AlphaFoldDB" id="A0A8S2Z9G7"/>
<protein>
    <submittedName>
        <fullName evidence="1">Uncharacterized protein</fullName>
    </submittedName>
</protein>
<sequence length="41" mass="5039">ELQLLNKKVYDYIIHTMKEDANKNQDKIVNLFDFFNEIMVY</sequence>